<evidence type="ECO:0000313" key="2">
    <source>
        <dbReference type="Proteomes" id="UP000030745"/>
    </source>
</evidence>
<name>A0A067CTD5_SAPPC</name>
<keyword evidence="2" id="KW-1185">Reference proteome</keyword>
<dbReference type="STRING" id="695850.A0A067CTD5"/>
<protein>
    <submittedName>
        <fullName evidence="1">Uncharacterized protein</fullName>
    </submittedName>
</protein>
<accession>A0A067CTD5</accession>
<reference evidence="1 2" key="1">
    <citation type="journal article" date="2013" name="PLoS Genet.">
        <title>Distinctive expansion of potential virulence genes in the genome of the oomycete fish pathogen Saprolegnia parasitica.</title>
        <authorList>
            <person name="Jiang R.H."/>
            <person name="de Bruijn I."/>
            <person name="Haas B.J."/>
            <person name="Belmonte R."/>
            <person name="Lobach L."/>
            <person name="Christie J."/>
            <person name="van den Ackerveken G."/>
            <person name="Bottin A."/>
            <person name="Bulone V."/>
            <person name="Diaz-Moreno S.M."/>
            <person name="Dumas B."/>
            <person name="Fan L."/>
            <person name="Gaulin E."/>
            <person name="Govers F."/>
            <person name="Grenville-Briggs L.J."/>
            <person name="Horner N.R."/>
            <person name="Levin J.Z."/>
            <person name="Mammella M."/>
            <person name="Meijer H.J."/>
            <person name="Morris P."/>
            <person name="Nusbaum C."/>
            <person name="Oome S."/>
            <person name="Phillips A.J."/>
            <person name="van Rooyen D."/>
            <person name="Rzeszutek E."/>
            <person name="Saraiva M."/>
            <person name="Secombes C.J."/>
            <person name="Seidl M.F."/>
            <person name="Snel B."/>
            <person name="Stassen J.H."/>
            <person name="Sykes S."/>
            <person name="Tripathy S."/>
            <person name="van den Berg H."/>
            <person name="Vega-Arreguin J.C."/>
            <person name="Wawra S."/>
            <person name="Young S.K."/>
            <person name="Zeng Q."/>
            <person name="Dieguez-Uribeondo J."/>
            <person name="Russ C."/>
            <person name="Tyler B.M."/>
            <person name="van West P."/>
        </authorList>
    </citation>
    <scope>NUCLEOTIDE SEQUENCE [LARGE SCALE GENOMIC DNA]</scope>
    <source>
        <strain evidence="1 2">CBS 223.65</strain>
    </source>
</reference>
<sequence>MVLWTTTESTRLIASTDDAVGSGHLSDAVTFVKLALALEEAHPTDHNRVHLLVCAAELSARTSHLGDADTFATAALEDGPRWHAHLAKAHTVAMTLAHAKGDVEHIGRLVKRAVAIASWHLGPTHVFLVDIYMAAGRTTRRWPCATPAWAFSRRRLAAKARHLSRCDAHRRVSSIKSEHPTKLRTPALSSLVTSRADCCLATAPLSLLTRALHPACTTTLQAHALCVKASTNVVASLRLFGECASTVDDTYRAIEYLTAAWAWVKDHANAEDDTVEAMQDITRRLVGLRRRVLSPDDTQIVDGEPSRFWTMSWRLWLARFLSVYLENTFIVCSKRW</sequence>
<dbReference type="EMBL" id="KK583195">
    <property type="protein sequence ID" value="KDO32515.1"/>
    <property type="molecule type" value="Genomic_DNA"/>
</dbReference>
<dbReference type="KEGG" id="spar:SPRG_02992"/>
<gene>
    <name evidence="1" type="ORF">SPRG_02992</name>
</gene>
<dbReference type="Proteomes" id="UP000030745">
    <property type="component" value="Unassembled WGS sequence"/>
</dbReference>
<dbReference type="OrthoDB" id="626167at2759"/>
<dbReference type="VEuPathDB" id="FungiDB:SPRG_02992"/>
<dbReference type="AlphaFoldDB" id="A0A067CTD5"/>
<evidence type="ECO:0000313" key="1">
    <source>
        <dbReference type="EMBL" id="KDO32515.1"/>
    </source>
</evidence>
<dbReference type="GeneID" id="24125526"/>
<dbReference type="RefSeq" id="XP_012196964.1">
    <property type="nucleotide sequence ID" value="XM_012341574.1"/>
</dbReference>
<proteinExistence type="predicted"/>
<organism evidence="1 2">
    <name type="scientific">Saprolegnia parasitica (strain CBS 223.65)</name>
    <dbReference type="NCBI Taxonomy" id="695850"/>
    <lineage>
        <taxon>Eukaryota</taxon>
        <taxon>Sar</taxon>
        <taxon>Stramenopiles</taxon>
        <taxon>Oomycota</taxon>
        <taxon>Saprolegniomycetes</taxon>
        <taxon>Saprolegniales</taxon>
        <taxon>Saprolegniaceae</taxon>
        <taxon>Saprolegnia</taxon>
    </lineage>
</organism>